<dbReference type="Proteomes" id="UP000286113">
    <property type="component" value="Unassembled WGS sequence"/>
</dbReference>
<evidence type="ECO:0000313" key="5">
    <source>
        <dbReference type="EMBL" id="RGN09766.1"/>
    </source>
</evidence>
<feature type="signal peptide" evidence="1">
    <location>
        <begin position="1"/>
        <end position="18"/>
    </location>
</feature>
<accession>A0A3E5AF06</accession>
<dbReference type="EMBL" id="QRVN01000022">
    <property type="protein sequence ID" value="RGS46307.1"/>
    <property type="molecule type" value="Genomic_DNA"/>
</dbReference>
<protein>
    <submittedName>
        <fullName evidence="7">Uncharacterized protein</fullName>
    </submittedName>
</protein>
<dbReference type="Proteomes" id="UP000384372">
    <property type="component" value="Unassembled WGS sequence"/>
</dbReference>
<name>A0A3E5AF06_9BACT</name>
<reference evidence="3" key="4">
    <citation type="submission" date="2022-12" db="EMBL/GenBank/DDBJ databases">
        <title>Distinct polysaccharide growth profiles of human intestinal Prevotella copri isolates.</title>
        <authorList>
            <person name="Fehlner-Peach H."/>
            <person name="Magnabosco C."/>
            <person name="Raghavan V."/>
            <person name="Scher J.U."/>
            <person name="Tett A."/>
            <person name="Cox L.M."/>
            <person name="Gottsegen C."/>
            <person name="Watters A."/>
            <person name="Wiltshire- Gordon J.D."/>
            <person name="Segata N."/>
            <person name="Bonneau R."/>
            <person name="Littman D.R."/>
        </authorList>
    </citation>
    <scope>NUCLEOTIDE SEQUENCE</scope>
    <source>
        <strain evidence="11">iAQ1173</strain>
        <strain evidence="4">IAQ1173</strain>
        <strain evidence="3">IAQ1179</strain>
    </source>
</reference>
<gene>
    <name evidence="7" type="ORF">DW026_14130</name>
    <name evidence="6" type="ORF">DWX90_10545</name>
    <name evidence="5" type="ORF">DXB80_07440</name>
    <name evidence="4" type="ORF">F7D20_09300</name>
    <name evidence="3" type="ORF">F7D95_07125</name>
    <name evidence="2" type="ORF">KSW80_14735</name>
</gene>
<dbReference type="Proteomes" id="UP000442105">
    <property type="component" value="Unassembled WGS sequence"/>
</dbReference>
<dbReference type="Proteomes" id="UP000283672">
    <property type="component" value="Unassembled WGS sequence"/>
</dbReference>
<dbReference type="EMBL" id="QSUC01000015">
    <property type="protein sequence ID" value="RGN09766.1"/>
    <property type="molecule type" value="Genomic_DNA"/>
</dbReference>
<dbReference type="AlphaFoldDB" id="A0A3E5AF06"/>
<evidence type="ECO:0000313" key="7">
    <source>
        <dbReference type="EMBL" id="RHL33569.1"/>
    </source>
</evidence>
<dbReference type="Proteomes" id="UP001196316">
    <property type="component" value="Unassembled WGS sequence"/>
</dbReference>
<evidence type="ECO:0000313" key="10">
    <source>
        <dbReference type="Proteomes" id="UP000286113"/>
    </source>
</evidence>
<feature type="chain" id="PRO_5043182661" evidence="1">
    <location>
        <begin position="19"/>
        <end position="403"/>
    </location>
</feature>
<reference evidence="8 9" key="1">
    <citation type="submission" date="2018-08" db="EMBL/GenBank/DDBJ databases">
        <title>A genome reference for cultivated species of the human gut microbiota.</title>
        <authorList>
            <person name="Zou Y."/>
            <person name="Xue W."/>
            <person name="Luo G."/>
        </authorList>
    </citation>
    <scope>NUCLEOTIDE SEQUENCE [LARGE SCALE GENOMIC DNA]</scope>
    <source>
        <strain evidence="6 10">AF22-1</strain>
        <strain evidence="7 9">AF38-11</strain>
        <strain evidence="5 8">OM06-11</strain>
    </source>
</reference>
<reference evidence="12" key="2">
    <citation type="submission" date="2019-09" db="EMBL/GenBank/DDBJ databases">
        <title>Distinct polysaccharide growth profiles of human intestinal Prevotella copri isolates.</title>
        <authorList>
            <person name="Fehlner-Peach H."/>
            <person name="Magnabosco C."/>
            <person name="Raghavan V."/>
            <person name="Scher J.U."/>
            <person name="Tett A."/>
            <person name="Cox L.M."/>
            <person name="Gottsegen C."/>
            <person name="Watters A."/>
            <person name="Wiltshire- Gordon J.D."/>
            <person name="Segata N."/>
            <person name="Bonneau R."/>
            <person name="Littman D.R."/>
        </authorList>
    </citation>
    <scope>NUCLEOTIDE SEQUENCE [LARGE SCALE GENOMIC DNA]</scope>
    <source>
        <strain evidence="12">iAQ1179</strain>
    </source>
</reference>
<keyword evidence="11" id="KW-1185">Reference proteome</keyword>
<evidence type="ECO:0000313" key="12">
    <source>
        <dbReference type="Proteomes" id="UP000442105"/>
    </source>
</evidence>
<evidence type="ECO:0000313" key="2">
    <source>
        <dbReference type="EMBL" id="MBV3409634.1"/>
    </source>
</evidence>
<dbReference type="EMBL" id="JAHOEP010000076">
    <property type="protein sequence ID" value="MBV3409634.1"/>
    <property type="molecule type" value="Genomic_DNA"/>
</dbReference>
<dbReference type="EMBL" id="QROP01000059">
    <property type="protein sequence ID" value="RHL33569.1"/>
    <property type="molecule type" value="Genomic_DNA"/>
</dbReference>
<evidence type="ECO:0000313" key="4">
    <source>
        <dbReference type="EMBL" id="MQP12144.1"/>
    </source>
</evidence>
<evidence type="ECO:0000313" key="11">
    <source>
        <dbReference type="Proteomes" id="UP000384372"/>
    </source>
</evidence>
<dbReference type="EMBL" id="VZCW01000196">
    <property type="protein sequence ID" value="MQN12596.1"/>
    <property type="molecule type" value="Genomic_DNA"/>
</dbReference>
<dbReference type="RefSeq" id="WP_117727910.1">
    <property type="nucleotide sequence ID" value="NZ_CP152484.1"/>
</dbReference>
<evidence type="ECO:0000313" key="8">
    <source>
        <dbReference type="Proteomes" id="UP000261245"/>
    </source>
</evidence>
<proteinExistence type="predicted"/>
<comment type="caution">
    <text evidence="7">The sequence shown here is derived from an EMBL/GenBank/DDBJ whole genome shotgun (WGS) entry which is preliminary data.</text>
</comment>
<evidence type="ECO:0000313" key="3">
    <source>
        <dbReference type="EMBL" id="MQN12596.1"/>
    </source>
</evidence>
<dbReference type="OrthoDB" id="1095806at2"/>
<dbReference type="PROSITE" id="PS51257">
    <property type="entry name" value="PROKAR_LIPOPROTEIN"/>
    <property type="match status" value="1"/>
</dbReference>
<evidence type="ECO:0000313" key="9">
    <source>
        <dbReference type="Proteomes" id="UP000283672"/>
    </source>
</evidence>
<reference evidence="2" key="3">
    <citation type="submission" date="2021-06" db="EMBL/GenBank/DDBJ databases">
        <title>Collection of gut derived symbiotic bacterial strains cultured from healthy donors.</title>
        <authorList>
            <person name="Lin H."/>
            <person name="Littmann E."/>
            <person name="Pamer E.G."/>
        </authorList>
    </citation>
    <scope>NUCLEOTIDE SEQUENCE</scope>
    <source>
        <strain evidence="2">MSK.21.60</strain>
    </source>
</reference>
<sequence>MKHLYFFLIVSFCSSLLSCTNDDSFLAHDFETQQNRALSIYTGNYNIYQIAKKVSLPSASTTKLNSVITNCCNDYPVIKWLHNYAKDKKYNFSDVNITSKGMNGNPAAYDHSTKILSFLTSNAINNTTYPEEFIHMNQDNVYFGGIGTYEKTAMLNIEFESKFIQDVIHAPYGTQLVGSGNKYYNSYINWVYSFNPTSSFPNFTAVESGYNNISWWQFAQDFKESSPSPYKDYVMSNVLVAKLIDIIGNNFGKNTKSIALASSKNSTILPQSFKYKGKTFIVKENIIKNAQNKISFANIAVSSTLKINKCIPVDSIVRQVFSKERIKYLAERNEKIICLTVFDGQSGKIEEVSFSLTFAPDITEKEIFNLEQIIKNQLFSFEDTNTQEHYRFVQAIDFTLLNK</sequence>
<organism evidence="7 9">
    <name type="scientific">Segatella copri</name>
    <dbReference type="NCBI Taxonomy" id="165179"/>
    <lineage>
        <taxon>Bacteria</taxon>
        <taxon>Pseudomonadati</taxon>
        <taxon>Bacteroidota</taxon>
        <taxon>Bacteroidia</taxon>
        <taxon>Bacteroidales</taxon>
        <taxon>Prevotellaceae</taxon>
        <taxon>Segatella</taxon>
    </lineage>
</organism>
<evidence type="ECO:0000256" key="1">
    <source>
        <dbReference type="SAM" id="SignalP"/>
    </source>
</evidence>
<dbReference type="EMBL" id="VZAD01000071">
    <property type="protein sequence ID" value="MQP12144.1"/>
    <property type="molecule type" value="Genomic_DNA"/>
</dbReference>
<dbReference type="Proteomes" id="UP000261245">
    <property type="component" value="Unassembled WGS sequence"/>
</dbReference>
<evidence type="ECO:0000313" key="6">
    <source>
        <dbReference type="EMBL" id="RGS46307.1"/>
    </source>
</evidence>
<keyword evidence="1" id="KW-0732">Signal</keyword>